<feature type="transmembrane region" description="Helical" evidence="5">
    <location>
        <begin position="7"/>
        <end position="28"/>
    </location>
</feature>
<accession>A0ABN4S1M6</accession>
<sequence>MKKTIKTVATTLLFILTTTFVILIILNLKNKNILPQHQEEQTLTLFNWGEYLEPSIIEKFEKETHIKIKQVLFSSNELAVTKIKSKNQYDLAILSEYAIDQLRQSKMLETIDDGELIKDDKHYYELNKDLQNKLPSEFNNYAVPYFWGKVVILYNKNKITQDQIKEIKDQNKGFKYLKDTNLKVALCNNARDGLMVGLKATEGKIANPSPDELNEAKKWLLELKEQKPNLAFINDQLMDRMKNKNNEYYDIVIAYSGDANFLKEQNNNLDCFSPTEGTNVWVDALVMPKGSKKTLAYKFINFLRQKENYKNNLAFTKYNSPYVGLETFPGIPQIEIKGNDEVYKYDQTTQKTINTYWNDIIAFPSQKDYWLFILSFFIFLAIFIIYFHHKFKNKLRLDQLPQKNKNFNIICSNPKY</sequence>
<proteinExistence type="predicted"/>
<dbReference type="CDD" id="cd13663">
    <property type="entry name" value="PBP2_PotD_PotF_like_2"/>
    <property type="match status" value="1"/>
</dbReference>
<comment type="subcellular location">
    <subcellularLocation>
        <location evidence="1">Periplasm</location>
    </subcellularLocation>
</comment>
<feature type="transmembrane region" description="Helical" evidence="5">
    <location>
        <begin position="369"/>
        <end position="387"/>
    </location>
</feature>
<dbReference type="Gene3D" id="3.40.190.10">
    <property type="entry name" value="Periplasmic binding protein-like II"/>
    <property type="match status" value="2"/>
</dbReference>
<evidence type="ECO:0000256" key="1">
    <source>
        <dbReference type="ARBA" id="ARBA00004418"/>
    </source>
</evidence>
<dbReference type="PANTHER" id="PTHR30222:SF17">
    <property type="entry name" value="SPERMIDINE_PUTRESCINE-BINDING PERIPLASMIC PROTEIN"/>
    <property type="match status" value="1"/>
</dbReference>
<protein>
    <submittedName>
        <fullName evidence="6">ABC-type spermidine/putrescine transport system, substrate-binding protein</fullName>
    </submittedName>
</protein>
<dbReference type="InterPro" id="IPR001188">
    <property type="entry name" value="Sperm_putr-bd"/>
</dbReference>
<keyword evidence="5" id="KW-1133">Transmembrane helix</keyword>
<dbReference type="RefSeq" id="WP_069028070.1">
    <property type="nucleotide sequence ID" value="NZ_CP015149.1"/>
</dbReference>
<organism evidence="6 7">
    <name type="scientific">Maize bushy stunt phytoplasma</name>
    <dbReference type="NCBI Taxonomy" id="202462"/>
    <lineage>
        <taxon>Bacteria</taxon>
        <taxon>Bacillati</taxon>
        <taxon>Mycoplasmatota</taxon>
        <taxon>Mollicutes</taxon>
        <taxon>Acholeplasmatales</taxon>
        <taxon>Acholeplasmataceae</taxon>
        <taxon>Candidatus Phytoplasma</taxon>
        <taxon>16SrI (Aster yellows group)</taxon>
    </lineage>
</organism>
<evidence type="ECO:0000256" key="4">
    <source>
        <dbReference type="ARBA" id="ARBA00022764"/>
    </source>
</evidence>
<dbReference type="SUPFAM" id="SSF53850">
    <property type="entry name" value="Periplasmic binding protein-like II"/>
    <property type="match status" value="1"/>
</dbReference>
<reference evidence="6" key="1">
    <citation type="submission" date="2016-04" db="EMBL/GenBank/DDBJ databases">
        <title>Complete genome sequence of maize bushy stunt phytoplasma M3.</title>
        <authorList>
            <person name="Orlovskis Z."/>
            <person name="Canale M.C."/>
            <person name="Haryono M."/>
            <person name="Lopes J.R.S."/>
            <person name="Kuo C.-H."/>
            <person name="Hogenhout S.A."/>
        </authorList>
    </citation>
    <scope>NUCLEOTIDE SEQUENCE [LARGE SCALE GENOMIC DNA]</scope>
    <source>
        <strain evidence="6">M3</strain>
    </source>
</reference>
<keyword evidence="5" id="KW-0812">Transmembrane</keyword>
<gene>
    <name evidence="6" type="primary">potD</name>
    <name evidence="6" type="ORF">MBSPM3_v1c0960</name>
</gene>
<dbReference type="InterPro" id="IPR006059">
    <property type="entry name" value="SBP"/>
</dbReference>
<keyword evidence="3" id="KW-0732">Signal</keyword>
<evidence type="ECO:0000256" key="3">
    <source>
        <dbReference type="ARBA" id="ARBA00022729"/>
    </source>
</evidence>
<keyword evidence="4" id="KW-0574">Periplasm</keyword>
<evidence type="ECO:0000313" key="6">
    <source>
        <dbReference type="EMBL" id="AOF54632.1"/>
    </source>
</evidence>
<dbReference type="Pfam" id="PF13416">
    <property type="entry name" value="SBP_bac_8"/>
    <property type="match status" value="1"/>
</dbReference>
<evidence type="ECO:0000256" key="5">
    <source>
        <dbReference type="SAM" id="Phobius"/>
    </source>
</evidence>
<dbReference type="EMBL" id="CP015149">
    <property type="protein sequence ID" value="AOF54632.1"/>
    <property type="molecule type" value="Genomic_DNA"/>
</dbReference>
<dbReference type="PANTHER" id="PTHR30222">
    <property type="entry name" value="SPERMIDINE/PUTRESCINE-BINDING PERIPLASMIC PROTEIN"/>
    <property type="match status" value="1"/>
</dbReference>
<evidence type="ECO:0000313" key="7">
    <source>
        <dbReference type="Proteomes" id="UP000224287"/>
    </source>
</evidence>
<evidence type="ECO:0000256" key="2">
    <source>
        <dbReference type="ARBA" id="ARBA00022448"/>
    </source>
</evidence>
<dbReference type="Proteomes" id="UP000224287">
    <property type="component" value="Chromosome"/>
</dbReference>
<name>A0ABN4S1M6_9MOLU</name>
<keyword evidence="5" id="KW-0472">Membrane</keyword>
<keyword evidence="7" id="KW-1185">Reference proteome</keyword>
<keyword evidence="2" id="KW-0813">Transport</keyword>
<dbReference type="PRINTS" id="PR00909">
    <property type="entry name" value="SPERMDNBNDNG"/>
</dbReference>